<dbReference type="InterPro" id="IPR036041">
    <property type="entry name" value="Ribosome-inact_prot_sf"/>
</dbReference>
<dbReference type="EMBL" id="VOKX01000104">
    <property type="protein sequence ID" value="KAB7836047.1"/>
    <property type="molecule type" value="Genomic_DNA"/>
</dbReference>
<dbReference type="InterPro" id="IPR001574">
    <property type="entry name" value="Ribosome_inactivat_prot"/>
</dbReference>
<dbReference type="GO" id="GO:0017148">
    <property type="term" value="P:negative regulation of translation"/>
    <property type="evidence" value="ECO:0007669"/>
    <property type="project" value="InterPro"/>
</dbReference>
<keyword evidence="2" id="KW-1185">Reference proteome</keyword>
<reference evidence="1 2" key="1">
    <citation type="journal article" date="2019" name="Microb. Cell Fact.">
        <title>Exploring novel herbicidin analogues by transcriptional regulator overexpression and MS/MS molecular networking.</title>
        <authorList>
            <person name="Shi Y."/>
            <person name="Gu R."/>
            <person name="Li Y."/>
            <person name="Wang X."/>
            <person name="Ren W."/>
            <person name="Li X."/>
            <person name="Wang L."/>
            <person name="Xie Y."/>
            <person name="Hong B."/>
        </authorList>
    </citation>
    <scope>NUCLEOTIDE SEQUENCE [LARGE SCALE GENOMIC DNA]</scope>
    <source>
        <strain evidence="1 2">US-43</strain>
    </source>
</reference>
<dbReference type="GO" id="GO:0030598">
    <property type="term" value="F:rRNA N-glycosylase activity"/>
    <property type="evidence" value="ECO:0007669"/>
    <property type="project" value="InterPro"/>
</dbReference>
<dbReference type="Gene3D" id="3.40.420.10">
    <property type="entry name" value="Ricin (A subunit), domain 1"/>
    <property type="match status" value="1"/>
</dbReference>
<dbReference type="PANTHER" id="PTHR33453">
    <property type="match status" value="1"/>
</dbReference>
<dbReference type="AlphaFoldDB" id="A0A5N5W3A2"/>
<dbReference type="InterPro" id="IPR016138">
    <property type="entry name" value="Ribosome_inactivat_prot_sub1"/>
</dbReference>
<dbReference type="OrthoDB" id="4292095at2"/>
<comment type="caution">
    <text evidence="1">The sequence shown here is derived from an EMBL/GenBank/DDBJ whole genome shotgun (WGS) entry which is preliminary data.</text>
</comment>
<evidence type="ECO:0000313" key="2">
    <source>
        <dbReference type="Proteomes" id="UP000327000"/>
    </source>
</evidence>
<protein>
    <submittedName>
        <fullName evidence="1">Uncharacterized protein</fullName>
    </submittedName>
</protein>
<dbReference type="SUPFAM" id="SSF56371">
    <property type="entry name" value="Ribosome inactivating proteins (RIP)"/>
    <property type="match status" value="1"/>
</dbReference>
<dbReference type="Proteomes" id="UP000327000">
    <property type="component" value="Unassembled WGS sequence"/>
</dbReference>
<sequence>MRGARPPPMAAGPGDDKEMLRKFCALLLTLATAMGLVTVLSGTASAANYQVLDWRVSNITAGGDTHHHNYWDLIDRIHRYTYGEPTGVNGTAQTTTERGRLIQVRVLDTGDTHLASVYLWADDLYVAGFYAPQTNSHWVFNDRRQEFANALGLNLNNIHTMPTTGNYSSLPGGNDRGRLQLNPERIYNAVRTLGQANQYNDNVGRSLVVAIQTFSEAARFGSVFDVIRGNIQDPNRNRPLDYDAGAPRGMILNSGLENQWGDISDYVRRARQNPNESMTVMGHSVTSLAALLYWVGFVELNGHRFSQR</sequence>
<accession>A0A5N5W3A2</accession>
<gene>
    <name evidence="1" type="ORF">FRZ00_25640</name>
</gene>
<dbReference type="Pfam" id="PF00161">
    <property type="entry name" value="RIP"/>
    <property type="match status" value="1"/>
</dbReference>
<name>A0A5N5W3A2_STRMB</name>
<organism evidence="1 2">
    <name type="scientific">Streptomyces mobaraensis</name>
    <name type="common">Streptoverticillium mobaraense</name>
    <dbReference type="NCBI Taxonomy" id="35621"/>
    <lineage>
        <taxon>Bacteria</taxon>
        <taxon>Bacillati</taxon>
        <taxon>Actinomycetota</taxon>
        <taxon>Actinomycetes</taxon>
        <taxon>Kitasatosporales</taxon>
        <taxon>Streptomycetaceae</taxon>
        <taxon>Streptomyces</taxon>
    </lineage>
</organism>
<evidence type="ECO:0000313" key="1">
    <source>
        <dbReference type="EMBL" id="KAB7836047.1"/>
    </source>
</evidence>
<proteinExistence type="predicted"/>
<dbReference type="PANTHER" id="PTHR33453:SF34">
    <property type="entry name" value="RIBOSOME-INACTIVATING PROTEIN"/>
    <property type="match status" value="1"/>
</dbReference>